<dbReference type="InterPro" id="IPR000643">
    <property type="entry name" value="Iodothyronine_deiodinase"/>
</dbReference>
<evidence type="ECO:0000256" key="2">
    <source>
        <dbReference type="SAM" id="Phobius"/>
    </source>
</evidence>
<sequence>MMIIVQKLRSFFLYSLLVVVFCLGTILRVFPFFKRFISNAIDRMFGLKIPQDDYWDSMFSRQMLRGLWRFILLDINKKTKLGAKAYNSPLFSVDGKDCFRLFEKSKLGRPLVLRDFGEIVRDFADIADFVIVYIEEAHPSDGWALKNNYNIPKHRTQAERCAAAQLLLSHNPPCTVTVDTMLDAANLAYGASPERFYIIRDSKIVYQGGPGPMSYNVNEVRAWLENYAGKLSSKGRGE</sequence>
<feature type="non-terminal residue" evidence="3">
    <location>
        <position position="238"/>
    </location>
</feature>
<dbReference type="OrthoDB" id="428577at2759"/>
<comment type="caution">
    <text evidence="3">The sequence shown here is derived from an EMBL/GenBank/DDBJ whole genome shotgun (WGS) entry which is preliminary data.</text>
</comment>
<gene>
    <name evidence="3" type="ORF">pdam_00011854</name>
</gene>
<evidence type="ECO:0000313" key="4">
    <source>
        <dbReference type="Proteomes" id="UP000275408"/>
    </source>
</evidence>
<comment type="function">
    <text evidence="1">Responsible for the deiodination of T4 (3,5,3',5'-tetraiodothyronine).</text>
</comment>
<keyword evidence="4" id="KW-1185">Reference proteome</keyword>
<dbReference type="GO" id="GO:0042403">
    <property type="term" value="P:thyroid hormone metabolic process"/>
    <property type="evidence" value="ECO:0007669"/>
    <property type="project" value="TreeGrafter"/>
</dbReference>
<dbReference type="GO" id="GO:0004800">
    <property type="term" value="F:thyroxine 5'-deiodinase activity"/>
    <property type="evidence" value="ECO:0007669"/>
    <property type="project" value="InterPro"/>
</dbReference>
<reference evidence="3 4" key="1">
    <citation type="journal article" date="2018" name="Sci. Rep.">
        <title>Comparative analysis of the Pocillopora damicornis genome highlights role of immune system in coral evolution.</title>
        <authorList>
            <person name="Cunning R."/>
            <person name="Bay R.A."/>
            <person name="Gillette P."/>
            <person name="Baker A.C."/>
            <person name="Traylor-Knowles N."/>
        </authorList>
    </citation>
    <scope>NUCLEOTIDE SEQUENCE [LARGE SCALE GENOMIC DNA]</scope>
    <source>
        <strain evidence="3">RSMAS</strain>
        <tissue evidence="3">Whole animal</tissue>
    </source>
</reference>
<accession>A0A3M6TMU4</accession>
<keyword evidence="2" id="KW-0812">Transmembrane</keyword>
<dbReference type="GO" id="GO:0042446">
    <property type="term" value="P:hormone biosynthetic process"/>
    <property type="evidence" value="ECO:0007669"/>
    <property type="project" value="UniProtKB-KW"/>
</dbReference>
<dbReference type="Proteomes" id="UP000275408">
    <property type="component" value="Unassembled WGS sequence"/>
</dbReference>
<dbReference type="Gene3D" id="3.40.30.10">
    <property type="entry name" value="Glutaredoxin"/>
    <property type="match status" value="1"/>
</dbReference>
<feature type="transmembrane region" description="Helical" evidence="2">
    <location>
        <begin position="12"/>
        <end position="33"/>
    </location>
</feature>
<dbReference type="PANTHER" id="PTHR11781:SF24">
    <property type="entry name" value="IODOTHYRONINE DEIODINASE"/>
    <property type="match status" value="1"/>
</dbReference>
<evidence type="ECO:0000256" key="1">
    <source>
        <dbReference type="RuleBase" id="RU000676"/>
    </source>
</evidence>
<dbReference type="Pfam" id="PF00837">
    <property type="entry name" value="T4_deiodinase"/>
    <property type="match status" value="1"/>
</dbReference>
<dbReference type="AlphaFoldDB" id="A0A3M6TMU4"/>
<keyword evidence="2" id="KW-1133">Transmembrane helix</keyword>
<dbReference type="EMBL" id="RCHS01003313">
    <property type="protein sequence ID" value="RMX42692.1"/>
    <property type="molecule type" value="Genomic_DNA"/>
</dbReference>
<name>A0A3M6TMU4_POCDA</name>
<keyword evidence="2" id="KW-0472">Membrane</keyword>
<comment type="similarity">
    <text evidence="1">Belongs to the iodothyronine deiodinase family.</text>
</comment>
<keyword evidence="1" id="KW-0712">Selenocysteine</keyword>
<keyword evidence="1" id="KW-0893">Thyroid hormones biosynthesis</keyword>
<proteinExistence type="inferred from homology"/>
<protein>
    <recommendedName>
        <fullName evidence="1">Iodothyronine deiodinase</fullName>
    </recommendedName>
</protein>
<organism evidence="3 4">
    <name type="scientific">Pocillopora damicornis</name>
    <name type="common">Cauliflower coral</name>
    <name type="synonym">Millepora damicornis</name>
    <dbReference type="NCBI Taxonomy" id="46731"/>
    <lineage>
        <taxon>Eukaryota</taxon>
        <taxon>Metazoa</taxon>
        <taxon>Cnidaria</taxon>
        <taxon>Anthozoa</taxon>
        <taxon>Hexacorallia</taxon>
        <taxon>Scleractinia</taxon>
        <taxon>Astrocoeniina</taxon>
        <taxon>Pocilloporidae</taxon>
        <taxon>Pocillopora</taxon>
    </lineage>
</organism>
<evidence type="ECO:0000313" key="3">
    <source>
        <dbReference type="EMBL" id="RMX42692.1"/>
    </source>
</evidence>
<keyword evidence="1" id="KW-0560">Oxidoreductase</keyword>
<dbReference type="PANTHER" id="PTHR11781">
    <property type="entry name" value="IODOTHYRONINE DEIODINASE"/>
    <property type="match status" value="1"/>
</dbReference>